<dbReference type="InterPro" id="IPR011990">
    <property type="entry name" value="TPR-like_helical_dom_sf"/>
</dbReference>
<gene>
    <name evidence="5" type="primary">prsT</name>
    <name evidence="5" type="ORF">MN202_17130</name>
</gene>
<dbReference type="Gene3D" id="1.25.40.10">
    <property type="entry name" value="Tetratricopeptide repeat domain"/>
    <property type="match status" value="4"/>
</dbReference>
<dbReference type="InterPro" id="IPR019734">
    <property type="entry name" value="TPR_rpt"/>
</dbReference>
<evidence type="ECO:0000256" key="1">
    <source>
        <dbReference type="ARBA" id="ARBA00022737"/>
    </source>
</evidence>
<name>A0ABU8CAF8_9GAMM</name>
<sequence length="919" mass="101503">MNKKTLLASALSLALLSGCGTKDAAEHYTDALNYINQQQYDAAVIELKSAIQQTPENSEYRFTLGTLYLQIGDVHSAEKELQRALAGGKALTDVGLPLIRATYLATDYAAVLALFADTPAIPAEIADYVTLYKAMAELELGSVDDALNLFSSVADSEKTGVAAYAQANLLIPQSKYQEALDLLESVTQDYPHQQEALYLKANLLIALTEDEKAYTELNNYIKLQPRQFKARLQAAQLAVKLEKYNEAKSQLKTIFAASPDQPLANYLAAVTAMHEEDYTAAKEYVEKALNKGYRTTQARILAAVTSIKLGLESQALHHLTSIEQHLHGFPQLQRIYIALQLKENKTDTAQQELLDMQMSDEDIRLVAGTALNLVKQGNNAAARELIAKYESSMSDAAQSLSAVGQLKMSIPGEELAAIRDLEQALLLAPDMHQTRLVLVASYLKNNQFDQAEQLADTWLANPETANLGYNVKAYSSLLQKNIADAEQWLSKAAESEADNPLTLMLQAAIAKQQNNKQLAAKLTGTILQKAPDYIPAIRLAYMLAKEDNNTAAVLASTKKAEQANPGNYVLRLTLARMLLTESQFTEASKLLEQQPPLLSDRQASHWVMLIDLALKQNKPKDALRISQSWFEQQPNIAQPGLTYANLLLRQQLPQDALRTLNLLKNNHAGHVQLTLLTAAALEMLKQYDAALAEINSLPASVSDTALTLALKGRLLLLLEKPAPALEALLGSYDKEPVNSTATLIADLYAKEYSLRKGIEFIEQHIAKTEPTEMLMSYYANMLVSSDPQKSQQIYSTLLNTYAENFILLNNYAWLLLQNKNYAEAITYAEKAIALAPDNPDVLDTYGAALLRTNKTEEALIQLEKAYKLKPDSTDIKLIYAEALLTAKRSDEARVILDTVNSADREVKRKVEALQQQASN</sequence>
<organism evidence="5 6">
    <name type="scientific">Rheinheimera muenzenbergensis</name>
    <dbReference type="NCBI Taxonomy" id="1193628"/>
    <lineage>
        <taxon>Bacteria</taxon>
        <taxon>Pseudomonadati</taxon>
        <taxon>Pseudomonadota</taxon>
        <taxon>Gammaproteobacteria</taxon>
        <taxon>Chromatiales</taxon>
        <taxon>Chromatiaceae</taxon>
        <taxon>Rheinheimera</taxon>
    </lineage>
</organism>
<dbReference type="NCBIfam" id="TIGR02917">
    <property type="entry name" value="PEP_TPR_lipo"/>
    <property type="match status" value="1"/>
</dbReference>
<dbReference type="Pfam" id="PF14559">
    <property type="entry name" value="TPR_19"/>
    <property type="match status" value="1"/>
</dbReference>
<dbReference type="SMART" id="SM00028">
    <property type="entry name" value="TPR"/>
    <property type="match status" value="9"/>
</dbReference>
<dbReference type="Pfam" id="PF13432">
    <property type="entry name" value="TPR_16"/>
    <property type="match status" value="3"/>
</dbReference>
<feature type="signal peptide" evidence="4">
    <location>
        <begin position="1"/>
        <end position="24"/>
    </location>
</feature>
<evidence type="ECO:0000256" key="3">
    <source>
        <dbReference type="PROSITE-ProRule" id="PRU00339"/>
    </source>
</evidence>
<keyword evidence="2 3" id="KW-0802">TPR repeat</keyword>
<dbReference type="Pfam" id="PF12895">
    <property type="entry name" value="ANAPC3"/>
    <property type="match status" value="1"/>
</dbReference>
<dbReference type="Proteomes" id="UP001375382">
    <property type="component" value="Unassembled WGS sequence"/>
</dbReference>
<evidence type="ECO:0000313" key="5">
    <source>
        <dbReference type="EMBL" id="MEH8018969.1"/>
    </source>
</evidence>
<dbReference type="PROSITE" id="PS51257">
    <property type="entry name" value="PROKAR_LIPOPROTEIN"/>
    <property type="match status" value="1"/>
</dbReference>
<reference evidence="5 6" key="1">
    <citation type="journal article" date="2023" name="Ecotoxicol. Environ. Saf.">
        <title>Mercury remediation potential of mercury-resistant strain Rheinheimera metallidurans sp. nov. isolated from a municipal waste dumping site.</title>
        <authorList>
            <person name="Yadav V."/>
            <person name="Manjhi A."/>
            <person name="Vadakedath N."/>
        </authorList>
    </citation>
    <scope>NUCLEOTIDE SEQUENCE [LARGE SCALE GENOMIC DNA]</scope>
    <source>
        <strain evidence="5 6">E-49</strain>
    </source>
</reference>
<keyword evidence="1" id="KW-0677">Repeat</keyword>
<comment type="caution">
    <text evidence="5">The sequence shown here is derived from an EMBL/GenBank/DDBJ whole genome shotgun (WGS) entry which is preliminary data.</text>
</comment>
<accession>A0ABU8CAF8</accession>
<dbReference type="SUPFAM" id="SSF48452">
    <property type="entry name" value="TPR-like"/>
    <property type="match status" value="5"/>
</dbReference>
<feature type="repeat" description="TPR" evidence="3">
    <location>
        <begin position="805"/>
        <end position="838"/>
    </location>
</feature>
<dbReference type="InterPro" id="IPR051012">
    <property type="entry name" value="CellSynth/LPSAsmb/PSIAsmb"/>
</dbReference>
<feature type="chain" id="PRO_5046709403" evidence="4">
    <location>
        <begin position="25"/>
        <end position="919"/>
    </location>
</feature>
<keyword evidence="4" id="KW-0732">Signal</keyword>
<proteinExistence type="predicted"/>
<dbReference type="PANTHER" id="PTHR45586">
    <property type="entry name" value="TPR REPEAT-CONTAINING PROTEIN PA4667"/>
    <property type="match status" value="1"/>
</dbReference>
<evidence type="ECO:0000256" key="4">
    <source>
        <dbReference type="SAM" id="SignalP"/>
    </source>
</evidence>
<dbReference type="EMBL" id="JALAAR010000018">
    <property type="protein sequence ID" value="MEH8018969.1"/>
    <property type="molecule type" value="Genomic_DNA"/>
</dbReference>
<protein>
    <submittedName>
        <fullName evidence="5">PEP-CTERM system TPR-repeat protein PrsT</fullName>
    </submittedName>
</protein>
<evidence type="ECO:0000256" key="2">
    <source>
        <dbReference type="ARBA" id="ARBA00022803"/>
    </source>
</evidence>
<dbReference type="PROSITE" id="PS50005">
    <property type="entry name" value="TPR"/>
    <property type="match status" value="2"/>
</dbReference>
<dbReference type="RefSeq" id="WP_335737367.1">
    <property type="nucleotide sequence ID" value="NZ_JALAAR010000018.1"/>
</dbReference>
<dbReference type="PANTHER" id="PTHR45586:SF1">
    <property type="entry name" value="LIPOPOLYSACCHARIDE ASSEMBLY PROTEIN B"/>
    <property type="match status" value="1"/>
</dbReference>
<keyword evidence="6" id="KW-1185">Reference proteome</keyword>
<feature type="repeat" description="TPR" evidence="3">
    <location>
        <begin position="839"/>
        <end position="872"/>
    </location>
</feature>
<evidence type="ECO:0000313" key="6">
    <source>
        <dbReference type="Proteomes" id="UP001375382"/>
    </source>
</evidence>
<dbReference type="InterPro" id="IPR014266">
    <property type="entry name" value="PEP-CTERM_TPR_PrsT"/>
</dbReference>